<keyword evidence="1" id="KW-0862">Zinc</keyword>
<dbReference type="Proteomes" id="UP001280121">
    <property type="component" value="Unassembled WGS sequence"/>
</dbReference>
<dbReference type="AlphaFoldDB" id="A0AAD9WVZ0"/>
<dbReference type="Pfam" id="PF14392">
    <property type="entry name" value="zf-CCHC_4"/>
    <property type="match status" value="1"/>
</dbReference>
<comment type="caution">
    <text evidence="4">The sequence shown here is derived from an EMBL/GenBank/DDBJ whole genome shotgun (WGS) entry which is preliminary data.</text>
</comment>
<evidence type="ECO:0000313" key="4">
    <source>
        <dbReference type="EMBL" id="KAK2645211.1"/>
    </source>
</evidence>
<evidence type="ECO:0000256" key="1">
    <source>
        <dbReference type="PROSITE-ProRule" id="PRU00047"/>
    </source>
</evidence>
<keyword evidence="5" id="KW-1185">Reference proteome</keyword>
<keyword evidence="1" id="KW-0863">Zinc-finger</keyword>
<dbReference type="PANTHER" id="PTHR31286:SF99">
    <property type="entry name" value="DUF4283 DOMAIN-CONTAINING PROTEIN"/>
    <property type="match status" value="1"/>
</dbReference>
<organism evidence="4 5">
    <name type="scientific">Dipteronia dyeriana</name>
    <dbReference type="NCBI Taxonomy" id="168575"/>
    <lineage>
        <taxon>Eukaryota</taxon>
        <taxon>Viridiplantae</taxon>
        <taxon>Streptophyta</taxon>
        <taxon>Embryophyta</taxon>
        <taxon>Tracheophyta</taxon>
        <taxon>Spermatophyta</taxon>
        <taxon>Magnoliopsida</taxon>
        <taxon>eudicotyledons</taxon>
        <taxon>Gunneridae</taxon>
        <taxon>Pentapetalae</taxon>
        <taxon>rosids</taxon>
        <taxon>malvids</taxon>
        <taxon>Sapindales</taxon>
        <taxon>Sapindaceae</taxon>
        <taxon>Hippocastanoideae</taxon>
        <taxon>Acereae</taxon>
        <taxon>Dipteronia</taxon>
    </lineage>
</organism>
<dbReference type="GO" id="GO:0003676">
    <property type="term" value="F:nucleic acid binding"/>
    <property type="evidence" value="ECO:0007669"/>
    <property type="project" value="InterPro"/>
</dbReference>
<sequence length="275" mass="30454">MLEDLEYVLTEGPWVIANQYLVVQKWRPNFVPGEDKIQKIPVWVRLSKLPMEWIDVDLLRSIGGMLGTTFKVDPITESQARGRFTRICVEIDITKPLKSILIVEDRVIKVEYESLGVICFKCGRVGHTKDLCREEVVEQDEVEKNTECENKSGSGVSDPYGPWMQVTYGRNGRNMGAGFAGKRGNIRSNVGDAGSGVKYGNGLGQRSGRNEGNGKTVAEVETTGTSEGIGKDVTKVVVGNSKIAVDKLESRKTITKLVENLKITSKLVKDLDLQY</sequence>
<evidence type="ECO:0000256" key="2">
    <source>
        <dbReference type="SAM" id="MobiDB-lite"/>
    </source>
</evidence>
<dbReference type="PANTHER" id="PTHR31286">
    <property type="entry name" value="GLYCINE-RICH CELL WALL STRUCTURAL PROTEIN 1.8-LIKE"/>
    <property type="match status" value="1"/>
</dbReference>
<feature type="domain" description="CCHC-type" evidence="3">
    <location>
        <begin position="119"/>
        <end position="134"/>
    </location>
</feature>
<dbReference type="PROSITE" id="PS50158">
    <property type="entry name" value="ZF_CCHC"/>
    <property type="match status" value="1"/>
</dbReference>
<proteinExistence type="predicted"/>
<dbReference type="InterPro" id="IPR025836">
    <property type="entry name" value="Zn_knuckle_CX2CX4HX4C"/>
</dbReference>
<dbReference type="InterPro" id="IPR040256">
    <property type="entry name" value="At4g02000-like"/>
</dbReference>
<accession>A0AAD9WVZ0</accession>
<feature type="region of interest" description="Disordered" evidence="2">
    <location>
        <begin position="143"/>
        <end position="162"/>
    </location>
</feature>
<keyword evidence="1" id="KW-0479">Metal-binding</keyword>
<evidence type="ECO:0000259" key="3">
    <source>
        <dbReference type="PROSITE" id="PS50158"/>
    </source>
</evidence>
<evidence type="ECO:0000313" key="5">
    <source>
        <dbReference type="Proteomes" id="UP001280121"/>
    </source>
</evidence>
<dbReference type="GO" id="GO:0008270">
    <property type="term" value="F:zinc ion binding"/>
    <property type="evidence" value="ECO:0007669"/>
    <property type="project" value="UniProtKB-KW"/>
</dbReference>
<dbReference type="InterPro" id="IPR001878">
    <property type="entry name" value="Znf_CCHC"/>
</dbReference>
<name>A0AAD9WVZ0_9ROSI</name>
<dbReference type="EMBL" id="JANJYI010000006">
    <property type="protein sequence ID" value="KAK2645211.1"/>
    <property type="molecule type" value="Genomic_DNA"/>
</dbReference>
<protein>
    <recommendedName>
        <fullName evidence="3">CCHC-type domain-containing protein</fullName>
    </recommendedName>
</protein>
<reference evidence="4" key="1">
    <citation type="journal article" date="2023" name="Plant J.">
        <title>Genome sequences and population genomics provide insights into the demographic history, inbreeding, and mutation load of two 'living fossil' tree species of Dipteronia.</title>
        <authorList>
            <person name="Feng Y."/>
            <person name="Comes H.P."/>
            <person name="Chen J."/>
            <person name="Zhu S."/>
            <person name="Lu R."/>
            <person name="Zhang X."/>
            <person name="Li P."/>
            <person name="Qiu J."/>
            <person name="Olsen K.M."/>
            <person name="Qiu Y."/>
        </authorList>
    </citation>
    <scope>NUCLEOTIDE SEQUENCE</scope>
    <source>
        <strain evidence="4">KIB01</strain>
    </source>
</reference>
<gene>
    <name evidence="4" type="ORF">Ddye_020406</name>
</gene>